<feature type="transmembrane region" description="Helical" evidence="3">
    <location>
        <begin position="418"/>
        <end position="438"/>
    </location>
</feature>
<reference evidence="6 7" key="1">
    <citation type="submission" date="2007-01" db="EMBL/GenBank/DDBJ databases">
        <authorList>
            <person name="Haygood M."/>
            <person name="Podell S."/>
            <person name="Anderson C."/>
            <person name="Hopkinson B."/>
            <person name="Roe K."/>
            <person name="Barbeau K."/>
            <person name="Gaasterland T."/>
            <person name="Ferriera S."/>
            <person name="Johnson J."/>
            <person name="Kravitz S."/>
            <person name="Beeson K."/>
            <person name="Sutton G."/>
            <person name="Rogers Y.-H."/>
            <person name="Friedman R."/>
            <person name="Frazier M."/>
            <person name="Venter J.C."/>
        </authorList>
    </citation>
    <scope>NUCLEOTIDE SEQUENCE [LARGE SCALE GENOMIC DNA]</scope>
    <source>
        <strain evidence="6 7">ATCC 23134</strain>
    </source>
</reference>
<evidence type="ECO:0000313" key="7">
    <source>
        <dbReference type="Proteomes" id="UP000004095"/>
    </source>
</evidence>
<dbReference type="InterPro" id="IPR036457">
    <property type="entry name" value="PPM-type-like_dom_sf"/>
</dbReference>
<keyword evidence="6" id="KW-0418">Kinase</keyword>
<dbReference type="SMART" id="SM00331">
    <property type="entry name" value="PP2C_SIG"/>
    <property type="match status" value="1"/>
</dbReference>
<accession>A1ZZE7</accession>
<evidence type="ECO:0000256" key="2">
    <source>
        <dbReference type="SAM" id="Coils"/>
    </source>
</evidence>
<dbReference type="Gene3D" id="1.25.40.10">
    <property type="entry name" value="Tetratricopeptide repeat domain"/>
    <property type="match status" value="1"/>
</dbReference>
<dbReference type="SMART" id="SM00028">
    <property type="entry name" value="TPR"/>
    <property type="match status" value="3"/>
</dbReference>
<protein>
    <submittedName>
        <fullName evidence="6">Serine/threonine protein kinases, putative</fullName>
    </submittedName>
</protein>
<evidence type="ECO:0000313" key="6">
    <source>
        <dbReference type="EMBL" id="EAY24246.1"/>
    </source>
</evidence>
<evidence type="ECO:0000256" key="4">
    <source>
        <dbReference type="SAM" id="SignalP"/>
    </source>
</evidence>
<comment type="caution">
    <text evidence="6">The sequence shown here is derived from an EMBL/GenBank/DDBJ whole genome shotgun (WGS) entry which is preliminary data.</text>
</comment>
<dbReference type="PANTHER" id="PTHR43156:SF9">
    <property type="entry name" value="HAMP DOMAIN-CONTAINING PROTEIN"/>
    <property type="match status" value="1"/>
</dbReference>
<keyword evidence="7" id="KW-1185">Reference proteome</keyword>
<dbReference type="PANTHER" id="PTHR43156">
    <property type="entry name" value="STAGE II SPORULATION PROTEIN E-RELATED"/>
    <property type="match status" value="1"/>
</dbReference>
<name>A1ZZE7_MICM2</name>
<organism evidence="6 7">
    <name type="scientific">Microscilla marina ATCC 23134</name>
    <dbReference type="NCBI Taxonomy" id="313606"/>
    <lineage>
        <taxon>Bacteria</taxon>
        <taxon>Pseudomonadati</taxon>
        <taxon>Bacteroidota</taxon>
        <taxon>Cytophagia</taxon>
        <taxon>Cytophagales</taxon>
        <taxon>Microscillaceae</taxon>
        <taxon>Microscilla</taxon>
    </lineage>
</organism>
<keyword evidence="6" id="KW-0808">Transferase</keyword>
<dbReference type="InterPro" id="IPR019734">
    <property type="entry name" value="TPR_rpt"/>
</dbReference>
<proteinExistence type="predicted"/>
<dbReference type="AlphaFoldDB" id="A1ZZE7"/>
<evidence type="ECO:0000259" key="5">
    <source>
        <dbReference type="SMART" id="SM00331"/>
    </source>
</evidence>
<dbReference type="eggNOG" id="COG2208">
    <property type="taxonomic scope" value="Bacteria"/>
</dbReference>
<keyword evidence="6" id="KW-0723">Serine/threonine-protein kinase</keyword>
<keyword evidence="2" id="KW-0175">Coiled coil</keyword>
<dbReference type="InterPro" id="IPR011990">
    <property type="entry name" value="TPR-like_helical_dom_sf"/>
</dbReference>
<dbReference type="Proteomes" id="UP000004095">
    <property type="component" value="Unassembled WGS sequence"/>
</dbReference>
<feature type="signal peptide" evidence="4">
    <location>
        <begin position="1"/>
        <end position="22"/>
    </location>
</feature>
<dbReference type="EMBL" id="AAWS01000076">
    <property type="protein sequence ID" value="EAY24246.1"/>
    <property type="molecule type" value="Genomic_DNA"/>
</dbReference>
<dbReference type="Pfam" id="PF07228">
    <property type="entry name" value="SpoIIE"/>
    <property type="match status" value="1"/>
</dbReference>
<feature type="coiled-coil region" evidence="2">
    <location>
        <begin position="444"/>
        <end position="489"/>
    </location>
</feature>
<gene>
    <name evidence="6" type="ORF">M23134_06330</name>
</gene>
<keyword evidence="4" id="KW-0732">Signal</keyword>
<keyword evidence="3" id="KW-0812">Transmembrane</keyword>
<dbReference type="InterPro" id="IPR001932">
    <property type="entry name" value="PPM-type_phosphatase-like_dom"/>
</dbReference>
<feature type="domain" description="PPM-type phosphatase" evidence="5">
    <location>
        <begin position="516"/>
        <end position="744"/>
    </location>
</feature>
<keyword evidence="3" id="KW-1133">Transmembrane helix</keyword>
<keyword evidence="1" id="KW-0378">Hydrolase</keyword>
<keyword evidence="3" id="KW-0472">Membrane</keyword>
<dbReference type="InterPro" id="IPR052016">
    <property type="entry name" value="Bact_Sigma-Reg"/>
</dbReference>
<dbReference type="SUPFAM" id="SSF48452">
    <property type="entry name" value="TPR-like"/>
    <property type="match status" value="1"/>
</dbReference>
<sequence length="745" mass="84891">MSMKKVTTCIFFLFTISLAVFAQKSPPDNIIQRIEDFAKKPTPTKAPKTSLGDLLAKLKDVQKKEDSAVAFSNAKDIAQLTKKYTSTELQAVSNASLAYAYAFGGKNSIKAFELMKQAIAKAGKRQRKDIQGYLYHELAHLQSDFKNDDAIKSFLKAHDLFLEIKKNTAAARSLYQAGIMQYGSDLGLDIKIKTFREVIKLGGDSLHHRNIIDSHTAIAMMHIGEKKYNEAEKELSKAMEISVEKKDSAWIGILSGNFAQIYEVKKEYDKALKYLKVDLHLSKKHKERSSVVLVYTSIGDVYFAKKKYNLSQAYYDSSVVHSKVDYYRDVGKKDIFYPGLLRAYRGLAKLNAAKKKFEQAYEYRTLAGIMRDTLNRRRLRSKVNQIQSAYNLDKKQKEVLLLTKENDLKEATIQRQNLFNIAVGIGLFLVLVLAIVLYRSAQIRKKKNSLLKEQQNEIMTQNEELFQQQEEILAQQEFVENQNKELSRKNLMINQSINSAQLIQEAILPYESKLNSLLKDYFIFYRPKDIVSGDFYWLNKIEHKTILIAADCTGHGVPGAFMSLISNTLFDKIVRVWGITEASEILKKAQSEIRILLRQQELGYANGMDVCLVVMKDTPQGQVKVQFAGAKRPLYYIKNGESTLQEIRGTRMSIGGRERKDRPSFTQTELLLDKGSILYLGSDGYADQNNQKRKAFAVRNLKLLLEKISAQSMPEQKQILNKTLDAHMKGTEQRDDIMLIGVKLS</sequence>
<feature type="chain" id="PRO_5002642331" evidence="4">
    <location>
        <begin position="23"/>
        <end position="745"/>
    </location>
</feature>
<dbReference type="GO" id="GO:0016791">
    <property type="term" value="F:phosphatase activity"/>
    <property type="evidence" value="ECO:0007669"/>
    <property type="project" value="TreeGrafter"/>
</dbReference>
<dbReference type="Gene3D" id="3.60.40.10">
    <property type="entry name" value="PPM-type phosphatase domain"/>
    <property type="match status" value="1"/>
</dbReference>
<evidence type="ECO:0000256" key="1">
    <source>
        <dbReference type="ARBA" id="ARBA00022801"/>
    </source>
</evidence>
<dbReference type="GO" id="GO:0004674">
    <property type="term" value="F:protein serine/threonine kinase activity"/>
    <property type="evidence" value="ECO:0007669"/>
    <property type="project" value="UniProtKB-KW"/>
</dbReference>
<evidence type="ECO:0000256" key="3">
    <source>
        <dbReference type="SAM" id="Phobius"/>
    </source>
</evidence>